<evidence type="ECO:0000313" key="6">
    <source>
        <dbReference type="Proteomes" id="UP000198606"/>
    </source>
</evidence>
<dbReference type="EMBL" id="FNDG01000007">
    <property type="protein sequence ID" value="SDH74880.1"/>
    <property type="molecule type" value="Genomic_DNA"/>
</dbReference>
<proteinExistence type="predicted"/>
<dbReference type="GO" id="GO:0008770">
    <property type="term" value="F:[acyl-carrier-protein] phosphodiesterase activity"/>
    <property type="evidence" value="ECO:0007669"/>
    <property type="project" value="InterPro"/>
</dbReference>
<dbReference type="AlphaFoldDB" id="A0A1G8EYC8"/>
<evidence type="ECO:0000256" key="1">
    <source>
        <dbReference type="ARBA" id="ARBA00022516"/>
    </source>
</evidence>
<keyword evidence="3" id="KW-0443">Lipid metabolism</keyword>
<evidence type="ECO:0000256" key="4">
    <source>
        <dbReference type="ARBA" id="ARBA00023160"/>
    </source>
</evidence>
<keyword evidence="4" id="KW-0275">Fatty acid biosynthesis</keyword>
<dbReference type="STRING" id="29435.SAMN05216588_10745"/>
<protein>
    <submittedName>
        <fullName evidence="5">Acyl carrier protein phosphodiesterase</fullName>
    </submittedName>
</protein>
<dbReference type="PIRSF" id="PIRSF011489">
    <property type="entry name" value="DUF479"/>
    <property type="match status" value="1"/>
</dbReference>
<keyword evidence="2" id="KW-0378">Hydrolase</keyword>
<dbReference type="GO" id="GO:0006633">
    <property type="term" value="P:fatty acid biosynthetic process"/>
    <property type="evidence" value="ECO:0007669"/>
    <property type="project" value="UniProtKB-KW"/>
</dbReference>
<gene>
    <name evidence="5" type="ORF">SAMN05216588_10745</name>
</gene>
<evidence type="ECO:0000256" key="3">
    <source>
        <dbReference type="ARBA" id="ARBA00023098"/>
    </source>
</evidence>
<dbReference type="PANTHER" id="PTHR38764:SF1">
    <property type="entry name" value="ACYL CARRIER PROTEIN PHOSPHODIESTERASE"/>
    <property type="match status" value="1"/>
</dbReference>
<evidence type="ECO:0000313" key="5">
    <source>
        <dbReference type="EMBL" id="SDH74880.1"/>
    </source>
</evidence>
<reference evidence="5 6" key="1">
    <citation type="submission" date="2016-10" db="EMBL/GenBank/DDBJ databases">
        <authorList>
            <person name="de Groot N.N."/>
        </authorList>
    </citation>
    <scope>NUCLEOTIDE SEQUENCE [LARGE SCALE GENOMIC DNA]</scope>
    <source>
        <strain evidence="5 6">LMG 18387</strain>
    </source>
</reference>
<dbReference type="Proteomes" id="UP000198606">
    <property type="component" value="Unassembled WGS sequence"/>
</dbReference>
<sequence>MGDISPVARPGLKLPGMNYLAHLHLGGNAPAELLGSLYGDFVKGPLAGQWPAGIETAIALHRRIDAFTDSHPLQAQARARFPAQRRRVAGIFLDLFFDHCLARDWQRYSEQPLDRFTTRVYQVLAAEARLPGNLQHMAPRMAAQDWLGSYRDFEVLGQVLAGMARRLSRPALLDGGLDDLRRLYEPLSEDFSTFYPLLMAFAGEQRAQG</sequence>
<keyword evidence="4" id="KW-0276">Fatty acid metabolism</keyword>
<organism evidence="5 6">
    <name type="scientific">Phytopseudomonas flavescens</name>
    <dbReference type="NCBI Taxonomy" id="29435"/>
    <lineage>
        <taxon>Bacteria</taxon>
        <taxon>Pseudomonadati</taxon>
        <taxon>Pseudomonadota</taxon>
        <taxon>Gammaproteobacteria</taxon>
        <taxon>Pseudomonadales</taxon>
        <taxon>Pseudomonadaceae</taxon>
        <taxon>Phytopseudomonas</taxon>
    </lineage>
</organism>
<keyword evidence="1" id="KW-0444">Lipid biosynthesis</keyword>
<dbReference type="InterPro" id="IPR007431">
    <property type="entry name" value="ACP_PD"/>
</dbReference>
<evidence type="ECO:0000256" key="2">
    <source>
        <dbReference type="ARBA" id="ARBA00022801"/>
    </source>
</evidence>
<accession>A0A1G8EYC8</accession>
<dbReference type="PANTHER" id="PTHR38764">
    <property type="entry name" value="ACYL CARRIER PROTEIN PHOSPHODIESTERASE"/>
    <property type="match status" value="1"/>
</dbReference>
<dbReference type="Pfam" id="PF04336">
    <property type="entry name" value="ACP_PD"/>
    <property type="match status" value="1"/>
</dbReference>
<name>A0A1G8EYC8_9GAMM</name>